<dbReference type="GO" id="GO:0005886">
    <property type="term" value="C:plasma membrane"/>
    <property type="evidence" value="ECO:0007669"/>
    <property type="project" value="UniProtKB-SubCell"/>
</dbReference>
<dbReference type="Gene3D" id="1.10.3720.10">
    <property type="entry name" value="MetI-like"/>
    <property type="match status" value="1"/>
</dbReference>
<evidence type="ECO:0000256" key="2">
    <source>
        <dbReference type="ARBA" id="ARBA00022448"/>
    </source>
</evidence>
<dbReference type="AlphaFoldDB" id="A0A3E4U8G4"/>
<dbReference type="Pfam" id="PF00528">
    <property type="entry name" value="BPD_transp_1"/>
    <property type="match status" value="1"/>
</dbReference>
<feature type="transmembrane region" description="Helical" evidence="7">
    <location>
        <begin position="21"/>
        <end position="45"/>
    </location>
</feature>
<organism evidence="9 10">
    <name type="scientific">Hungatella hathewayi</name>
    <dbReference type="NCBI Taxonomy" id="154046"/>
    <lineage>
        <taxon>Bacteria</taxon>
        <taxon>Bacillati</taxon>
        <taxon>Bacillota</taxon>
        <taxon>Clostridia</taxon>
        <taxon>Lachnospirales</taxon>
        <taxon>Lachnospiraceae</taxon>
        <taxon>Hungatella</taxon>
    </lineage>
</organism>
<feature type="transmembrane region" description="Helical" evidence="7">
    <location>
        <begin position="171"/>
        <end position="192"/>
    </location>
</feature>
<keyword evidence="5 7" id="KW-1133">Transmembrane helix</keyword>
<accession>A0A3E4U8G4</accession>
<dbReference type="SUPFAM" id="SSF160964">
    <property type="entry name" value="MalF N-terminal region-like"/>
    <property type="match status" value="1"/>
</dbReference>
<evidence type="ECO:0000256" key="4">
    <source>
        <dbReference type="ARBA" id="ARBA00022692"/>
    </source>
</evidence>
<dbReference type="EMBL" id="QSSQ01000011">
    <property type="protein sequence ID" value="RGM04067.1"/>
    <property type="molecule type" value="Genomic_DNA"/>
</dbReference>
<dbReference type="InterPro" id="IPR051393">
    <property type="entry name" value="ABC_transporter_permease"/>
</dbReference>
<feature type="transmembrane region" description="Helical" evidence="7">
    <location>
        <begin position="279"/>
        <end position="301"/>
    </location>
</feature>
<keyword evidence="3" id="KW-1003">Cell membrane</keyword>
<protein>
    <submittedName>
        <fullName evidence="9">Sugar ABC transporter permease</fullName>
    </submittedName>
</protein>
<sequence>MPALKKKDNGKQKQWSGRDSKYINAALFVLPAVLLVTVFLVYPIILSFKYSFTDWNGVSEEYHLIGLENYRNVIASSEFKTLFSNTFYLIILYVPVLNIMAILFAVIIYDIGRAANFYKVVLFLPNIVSMVVVGFIWRTIYNPATGPLVYLLEKMGMENLIQDWLGQKQTVMPALSAAIVWFAVGFYVLIYLGGLSTVPEELYEAAAVDGINWWQKLWRITLPLIVQSVTINIIVSTIAILTLFDLPYVLTQGGPGYASQTMALMSYQYAFKAMSQGKAMAMAVMLTLITVVFAVAELFVLNRKSSD</sequence>
<evidence type="ECO:0000256" key="5">
    <source>
        <dbReference type="ARBA" id="ARBA00022989"/>
    </source>
</evidence>
<feature type="transmembrane region" description="Helical" evidence="7">
    <location>
        <begin position="224"/>
        <end position="244"/>
    </location>
</feature>
<dbReference type="CDD" id="cd06261">
    <property type="entry name" value="TM_PBP2"/>
    <property type="match status" value="1"/>
</dbReference>
<feature type="transmembrane region" description="Helical" evidence="7">
    <location>
        <begin position="120"/>
        <end position="140"/>
    </location>
</feature>
<comment type="caution">
    <text evidence="9">The sequence shown here is derived from an EMBL/GenBank/DDBJ whole genome shotgun (WGS) entry which is preliminary data.</text>
</comment>
<keyword evidence="2 7" id="KW-0813">Transport</keyword>
<gene>
    <name evidence="9" type="ORF">DXC39_13720</name>
</gene>
<proteinExistence type="inferred from homology"/>
<comment type="similarity">
    <text evidence="7">Belongs to the binding-protein-dependent transport system permease family.</text>
</comment>
<evidence type="ECO:0000256" key="7">
    <source>
        <dbReference type="RuleBase" id="RU363032"/>
    </source>
</evidence>
<evidence type="ECO:0000256" key="6">
    <source>
        <dbReference type="ARBA" id="ARBA00023136"/>
    </source>
</evidence>
<evidence type="ECO:0000256" key="3">
    <source>
        <dbReference type="ARBA" id="ARBA00022475"/>
    </source>
</evidence>
<keyword evidence="6 7" id="KW-0472">Membrane</keyword>
<name>A0A3E4U8G4_9FIRM</name>
<comment type="subcellular location">
    <subcellularLocation>
        <location evidence="1 7">Cell membrane</location>
        <topology evidence="1 7">Multi-pass membrane protein</topology>
    </subcellularLocation>
</comment>
<dbReference type="Proteomes" id="UP000261257">
    <property type="component" value="Unassembled WGS sequence"/>
</dbReference>
<evidence type="ECO:0000313" key="10">
    <source>
        <dbReference type="Proteomes" id="UP000261257"/>
    </source>
</evidence>
<dbReference type="InterPro" id="IPR035906">
    <property type="entry name" value="MetI-like_sf"/>
</dbReference>
<feature type="domain" description="ABC transmembrane type-1" evidence="8">
    <location>
        <begin position="83"/>
        <end position="297"/>
    </location>
</feature>
<dbReference type="PROSITE" id="PS50928">
    <property type="entry name" value="ABC_TM1"/>
    <property type="match status" value="1"/>
</dbReference>
<dbReference type="PANTHER" id="PTHR30193">
    <property type="entry name" value="ABC TRANSPORTER PERMEASE PROTEIN"/>
    <property type="match status" value="1"/>
</dbReference>
<dbReference type="InterPro" id="IPR000515">
    <property type="entry name" value="MetI-like"/>
</dbReference>
<dbReference type="GO" id="GO:0055085">
    <property type="term" value="P:transmembrane transport"/>
    <property type="evidence" value="ECO:0007669"/>
    <property type="project" value="InterPro"/>
</dbReference>
<evidence type="ECO:0000256" key="1">
    <source>
        <dbReference type="ARBA" id="ARBA00004651"/>
    </source>
</evidence>
<feature type="transmembrane region" description="Helical" evidence="7">
    <location>
        <begin position="87"/>
        <end position="108"/>
    </location>
</feature>
<dbReference type="SUPFAM" id="SSF161098">
    <property type="entry name" value="MetI-like"/>
    <property type="match status" value="1"/>
</dbReference>
<dbReference type="PANTHER" id="PTHR30193:SF37">
    <property type="entry name" value="INNER MEMBRANE ABC TRANSPORTER PERMEASE PROTEIN YCJO"/>
    <property type="match status" value="1"/>
</dbReference>
<evidence type="ECO:0000313" key="9">
    <source>
        <dbReference type="EMBL" id="RGM04067.1"/>
    </source>
</evidence>
<keyword evidence="4 7" id="KW-0812">Transmembrane</keyword>
<reference evidence="9 10" key="1">
    <citation type="submission" date="2018-08" db="EMBL/GenBank/DDBJ databases">
        <title>A genome reference for cultivated species of the human gut microbiota.</title>
        <authorList>
            <person name="Zou Y."/>
            <person name="Xue W."/>
            <person name="Luo G."/>
        </authorList>
    </citation>
    <scope>NUCLEOTIDE SEQUENCE [LARGE SCALE GENOMIC DNA]</scope>
    <source>
        <strain evidence="9 10">TF05-11AC</strain>
    </source>
</reference>
<evidence type="ECO:0000259" key="8">
    <source>
        <dbReference type="PROSITE" id="PS50928"/>
    </source>
</evidence>